<accession>A0A7S1A1X9</accession>
<gene>
    <name evidence="1" type="ORF">NSCI0253_LOCUS14381</name>
</gene>
<proteinExistence type="predicted"/>
<dbReference type="AlphaFoldDB" id="A0A7S1A1X9"/>
<sequence length="123" mass="13591">MSFLTLTLEDDPVPHSIPPGRAMLKGIPGESSCTWTCERAAWLQWLESARLHRDFPLRDSDFTRVCSWLVGSLRLSERADGGVTIIFDVCESLTVAGTGSVSATGCLNFLSLFCRHCTQMHSK</sequence>
<reference evidence="1" key="1">
    <citation type="submission" date="2021-01" db="EMBL/GenBank/DDBJ databases">
        <authorList>
            <person name="Corre E."/>
            <person name="Pelletier E."/>
            <person name="Niang G."/>
            <person name="Scheremetjew M."/>
            <person name="Finn R."/>
            <person name="Kale V."/>
            <person name="Holt S."/>
            <person name="Cochrane G."/>
            <person name="Meng A."/>
            <person name="Brown T."/>
            <person name="Cohen L."/>
        </authorList>
    </citation>
    <scope>NUCLEOTIDE SEQUENCE</scope>
</reference>
<evidence type="ECO:0000313" key="1">
    <source>
        <dbReference type="EMBL" id="CAD8840033.1"/>
    </source>
</evidence>
<organism evidence="1">
    <name type="scientific">Noctiluca scintillans</name>
    <name type="common">Sea sparkle</name>
    <name type="synonym">Red tide dinoflagellate</name>
    <dbReference type="NCBI Taxonomy" id="2966"/>
    <lineage>
        <taxon>Eukaryota</taxon>
        <taxon>Sar</taxon>
        <taxon>Alveolata</taxon>
        <taxon>Dinophyceae</taxon>
        <taxon>Noctilucales</taxon>
        <taxon>Noctilucaceae</taxon>
        <taxon>Noctiluca</taxon>
    </lineage>
</organism>
<protein>
    <submittedName>
        <fullName evidence="1">Uncharacterized protein</fullName>
    </submittedName>
</protein>
<name>A0A7S1A1X9_NOCSC</name>
<dbReference type="EMBL" id="HBFQ01020585">
    <property type="protein sequence ID" value="CAD8840033.1"/>
    <property type="molecule type" value="Transcribed_RNA"/>
</dbReference>